<dbReference type="Pfam" id="PF00078">
    <property type="entry name" value="RVT_1"/>
    <property type="match status" value="1"/>
</dbReference>
<feature type="domain" description="Reverse transcriptase" evidence="1">
    <location>
        <begin position="1"/>
        <end position="122"/>
    </location>
</feature>
<reference evidence="2 3" key="1">
    <citation type="journal article" date="2019" name="Sci. Rep.">
        <title>Orb-weaving spider Araneus ventricosus genome elucidates the spidroin gene catalogue.</title>
        <authorList>
            <person name="Kono N."/>
            <person name="Nakamura H."/>
            <person name="Ohtoshi R."/>
            <person name="Moran D.A.P."/>
            <person name="Shinohara A."/>
            <person name="Yoshida Y."/>
            <person name="Fujiwara M."/>
            <person name="Mori M."/>
            <person name="Tomita M."/>
            <person name="Arakawa K."/>
        </authorList>
    </citation>
    <scope>NUCLEOTIDE SEQUENCE [LARGE SCALE GENOMIC DNA]</scope>
</reference>
<dbReference type="Proteomes" id="UP000499080">
    <property type="component" value="Unassembled WGS sequence"/>
</dbReference>
<comment type="caution">
    <text evidence="2">The sequence shown here is derived from an EMBL/GenBank/DDBJ whole genome shotgun (WGS) entry which is preliminary data.</text>
</comment>
<accession>A0A4Y2MJ00</accession>
<dbReference type="OrthoDB" id="6437414at2759"/>
<name>A0A4Y2MJ00_ARAVE</name>
<dbReference type="AlphaFoldDB" id="A0A4Y2MJ00"/>
<protein>
    <recommendedName>
        <fullName evidence="1">Reverse transcriptase domain-containing protein</fullName>
    </recommendedName>
</protein>
<keyword evidence="3" id="KW-1185">Reference proteome</keyword>
<evidence type="ECO:0000259" key="1">
    <source>
        <dbReference type="PROSITE" id="PS50878"/>
    </source>
</evidence>
<dbReference type="EMBL" id="BGPR01007373">
    <property type="protein sequence ID" value="GBN26350.1"/>
    <property type="molecule type" value="Genomic_DNA"/>
</dbReference>
<dbReference type="InterPro" id="IPR000477">
    <property type="entry name" value="RT_dom"/>
</dbReference>
<proteinExistence type="predicted"/>
<organism evidence="2 3">
    <name type="scientific">Araneus ventricosus</name>
    <name type="common">Orbweaver spider</name>
    <name type="synonym">Epeira ventricosa</name>
    <dbReference type="NCBI Taxonomy" id="182803"/>
    <lineage>
        <taxon>Eukaryota</taxon>
        <taxon>Metazoa</taxon>
        <taxon>Ecdysozoa</taxon>
        <taxon>Arthropoda</taxon>
        <taxon>Chelicerata</taxon>
        <taxon>Arachnida</taxon>
        <taxon>Araneae</taxon>
        <taxon>Araneomorphae</taxon>
        <taxon>Entelegynae</taxon>
        <taxon>Araneoidea</taxon>
        <taxon>Araneidae</taxon>
        <taxon>Araneus</taxon>
    </lineage>
</organism>
<gene>
    <name evidence="2" type="ORF">AVEN_233386_1</name>
</gene>
<evidence type="ECO:0000313" key="2">
    <source>
        <dbReference type="EMBL" id="GBN26350.1"/>
    </source>
</evidence>
<sequence length="122" mass="13656">MPWTLMQKIDNFRKNKQHIAVISIDIKGAFHNLQYHLKIDKIRTSNIQYIFESLLENRRIVIPTNEGLAQQTQTRGCPQGSCSGPALWNLVVDEALNAAYPANTDFFIVAAAESERGLGKAA</sequence>
<evidence type="ECO:0000313" key="3">
    <source>
        <dbReference type="Proteomes" id="UP000499080"/>
    </source>
</evidence>
<dbReference type="PROSITE" id="PS50878">
    <property type="entry name" value="RT_POL"/>
    <property type="match status" value="1"/>
</dbReference>